<proteinExistence type="predicted"/>
<feature type="region of interest" description="Disordered" evidence="1">
    <location>
        <begin position="535"/>
        <end position="555"/>
    </location>
</feature>
<feature type="region of interest" description="Disordered" evidence="1">
    <location>
        <begin position="741"/>
        <end position="858"/>
    </location>
</feature>
<feature type="compositionally biased region" description="Basic and acidic residues" evidence="1">
    <location>
        <begin position="815"/>
        <end position="829"/>
    </location>
</feature>
<evidence type="ECO:0000313" key="3">
    <source>
        <dbReference type="EMBL" id="KAF6147956.1"/>
    </source>
</evidence>
<dbReference type="GO" id="GO:0006325">
    <property type="term" value="P:chromatin organization"/>
    <property type="evidence" value="ECO:0007669"/>
    <property type="project" value="TreeGrafter"/>
</dbReference>
<evidence type="ECO:0000313" key="4">
    <source>
        <dbReference type="Proteomes" id="UP000541444"/>
    </source>
</evidence>
<feature type="compositionally biased region" description="Basic and acidic residues" evidence="1">
    <location>
        <begin position="271"/>
        <end position="285"/>
    </location>
</feature>
<feature type="compositionally biased region" description="Acidic residues" evidence="1">
    <location>
        <begin position="122"/>
        <end position="139"/>
    </location>
</feature>
<dbReference type="PANTHER" id="PTHR21669:SF28">
    <property type="entry name" value="YEMANUCLEIN"/>
    <property type="match status" value="1"/>
</dbReference>
<dbReference type="EMBL" id="JACGCM010001863">
    <property type="protein sequence ID" value="KAF6147956.1"/>
    <property type="molecule type" value="Genomic_DNA"/>
</dbReference>
<gene>
    <name evidence="3" type="ORF">GIB67_001531</name>
</gene>
<name>A0A7J7LZ76_9MAGN</name>
<dbReference type="PANTHER" id="PTHR21669">
    <property type="entry name" value="CAPZ-INTERACTING PROTEIN AND RELATED PROTEINS"/>
    <property type="match status" value="1"/>
</dbReference>
<feature type="compositionally biased region" description="Polar residues" evidence="1">
    <location>
        <begin position="237"/>
        <end position="264"/>
    </location>
</feature>
<dbReference type="Pfam" id="PF08729">
    <property type="entry name" value="HUN"/>
    <property type="match status" value="1"/>
</dbReference>
<dbReference type="AlphaFoldDB" id="A0A7J7LZ76"/>
<accession>A0A7J7LZ76</accession>
<protein>
    <recommendedName>
        <fullName evidence="2">Hpc2-related domain-containing protein</fullName>
    </recommendedName>
</protein>
<evidence type="ECO:0000259" key="2">
    <source>
        <dbReference type="Pfam" id="PF08729"/>
    </source>
</evidence>
<feature type="compositionally biased region" description="Basic and acidic residues" evidence="1">
    <location>
        <begin position="204"/>
        <end position="224"/>
    </location>
</feature>
<sequence>MEVEKVSVDKVSLDAVTTSFKVSPSFAVVASMASNERQRFTVELRPDETTIVSWKKLVKESSKLNPVPLAVEPPTGAHPALEARIAPGGQTAECEPKDAPPSRFSSVIEKIERLYVGNRSSDDEELADVPDDDQYDTDDSFIDDADLDEYFEVDKSTTKHNGFFINRGTLECALLYFLFLLSPYARNEPTSSPNHQPKKRRRKDSTTRSEKGDEIVTNKHDKVGNVKMKAAARTATLAGNKSSGSSPSLATQGEQYQDTKSKNQLVAPMEPPRKKSSEPNIKHEQSSLNINAIIGKHSENTEKQKAGAIQSRDSGMKLNVANESSDATHQIYRDKGVSVELESLSRKRLSDKEMEYSTKFRHKERNGSSELPDIIFSNTKYVAQNSKISPTMPVKGGSSVRPKGTMLERAIRELESIVAEPRPPTMELKDADNSSQAVKRRLPRDVKHKLAKVARIASSQGKISEDLIRRLMGILGHIVNLRTLKRNLKEMVEVGLSVKKEKDTMLQQIKQEVVEMVKARLPSLKAKVSDKRDGASDDFQEVYGSEENGDSKGKYSMDKAMEDKICDLYDRYVEGMDEDKGPLIRKLYVESGKTVLVRKIHELVERFEFFSIEHVFREANGAADHLSTLANEDGYFEITPDEFDEVFNRIVKENAEGRLAELWPTGTMDNRGIKEAVCRSKARKRALYSRQKNPEKSEKTKLTKSPSSTTRTDENIVRGDASSIVQPHRPVQEKAVVTADLGSRTLTTSPHRVSSEVPSLNHRPPAAQGRMSLSHSSMNGSGDKTKVGRSNAGILDEATRKSTDHTLLTKKLKRKSETDLGDTTHNKERIKSHKQAGSYPHKSTSIQLPAAPGCEQFS</sequence>
<dbReference type="GO" id="GO:0005634">
    <property type="term" value="C:nucleus"/>
    <property type="evidence" value="ECO:0007669"/>
    <property type="project" value="TreeGrafter"/>
</dbReference>
<feature type="region of interest" description="Disordered" evidence="1">
    <location>
        <begin position="684"/>
        <end position="714"/>
    </location>
</feature>
<comment type="caution">
    <text evidence="3">The sequence shown here is derived from an EMBL/GenBank/DDBJ whole genome shotgun (WGS) entry which is preliminary data.</text>
</comment>
<feature type="region of interest" description="Disordered" evidence="1">
    <location>
        <begin position="119"/>
        <end position="139"/>
    </location>
</feature>
<evidence type="ECO:0000256" key="1">
    <source>
        <dbReference type="SAM" id="MobiDB-lite"/>
    </source>
</evidence>
<dbReference type="Proteomes" id="UP000541444">
    <property type="component" value="Unassembled WGS sequence"/>
</dbReference>
<feature type="compositionally biased region" description="Polar residues" evidence="1">
    <location>
        <begin position="771"/>
        <end position="782"/>
    </location>
</feature>
<feature type="domain" description="Hpc2-related" evidence="2">
    <location>
        <begin position="129"/>
        <end position="171"/>
    </location>
</feature>
<feature type="region of interest" description="Disordered" evidence="1">
    <location>
        <begin position="187"/>
        <end position="287"/>
    </location>
</feature>
<keyword evidence="4" id="KW-1185">Reference proteome</keyword>
<feature type="compositionally biased region" description="Basic and acidic residues" evidence="1">
    <location>
        <begin position="692"/>
        <end position="701"/>
    </location>
</feature>
<dbReference type="InterPro" id="IPR014840">
    <property type="entry name" value="HRD"/>
</dbReference>
<organism evidence="3 4">
    <name type="scientific">Kingdonia uniflora</name>
    <dbReference type="NCBI Taxonomy" id="39325"/>
    <lineage>
        <taxon>Eukaryota</taxon>
        <taxon>Viridiplantae</taxon>
        <taxon>Streptophyta</taxon>
        <taxon>Embryophyta</taxon>
        <taxon>Tracheophyta</taxon>
        <taxon>Spermatophyta</taxon>
        <taxon>Magnoliopsida</taxon>
        <taxon>Ranunculales</taxon>
        <taxon>Circaeasteraceae</taxon>
        <taxon>Kingdonia</taxon>
    </lineage>
</organism>
<dbReference type="OrthoDB" id="68076at2759"/>
<feature type="compositionally biased region" description="Polar residues" evidence="1">
    <location>
        <begin position="744"/>
        <end position="758"/>
    </location>
</feature>
<reference evidence="3 4" key="1">
    <citation type="journal article" date="2020" name="IScience">
        <title>Genome Sequencing of the Endangered Kingdonia uniflora (Circaeasteraceae, Ranunculales) Reveals Potential Mechanisms of Evolutionary Specialization.</title>
        <authorList>
            <person name="Sun Y."/>
            <person name="Deng T."/>
            <person name="Zhang A."/>
            <person name="Moore M.J."/>
            <person name="Landis J.B."/>
            <person name="Lin N."/>
            <person name="Zhang H."/>
            <person name="Zhang X."/>
            <person name="Huang J."/>
            <person name="Zhang X."/>
            <person name="Sun H."/>
            <person name="Wang H."/>
        </authorList>
    </citation>
    <scope>NUCLEOTIDE SEQUENCE [LARGE SCALE GENOMIC DNA]</scope>
    <source>
        <strain evidence="3">TB1705</strain>
        <tissue evidence="3">Leaf</tissue>
    </source>
</reference>